<organism evidence="2 3">
    <name type="scientific">Mucor circinelloides f. lusitanicus</name>
    <name type="common">Mucor racemosus var. lusitanicus</name>
    <dbReference type="NCBI Taxonomy" id="29924"/>
    <lineage>
        <taxon>Eukaryota</taxon>
        <taxon>Fungi</taxon>
        <taxon>Fungi incertae sedis</taxon>
        <taxon>Mucoromycota</taxon>
        <taxon>Mucoromycotina</taxon>
        <taxon>Mucoromycetes</taxon>
        <taxon>Mucorales</taxon>
        <taxon>Mucorineae</taxon>
        <taxon>Mucoraceae</taxon>
        <taxon>Mucor</taxon>
    </lineage>
</organism>
<evidence type="ECO:0000256" key="1">
    <source>
        <dbReference type="SAM" id="SignalP"/>
    </source>
</evidence>
<dbReference type="AlphaFoldDB" id="A0A8H4BLM5"/>
<sequence>MAWKQSLFIVMCSSLLHLIMAQENYANKVSIDASNGYGFTVQYFDNYKVVENLITNQKYALVCCNQSLANFTSSGYHAVVNTPLTNVGIDTELDSLPFFELLNLSTVVKSASPSANITSPCFAGVSDGPNSTTTTVIDAIFTAQANNAALDTKPQYISVSAGSETLSPVQKCAKRLLAKVNVGMNLVGANNKTTTFSNLTLFHGALQDVEFIIDDSAAANFKTDFAYGDWLSAGGLNPNTNSYAFLTSQNVFRTDKLISKTGFSDWPIRHAARADLAIADVIHMVYNTYEPDYEMTWLRAFAQLGKSGFISNTTYPSCTNPAERLALDICTLDAFKPNSTVDGTPRKSSNPNIESGLSTGGKNVFMIICEIFALSFDHV</sequence>
<comment type="caution">
    <text evidence="2">The sequence shown here is derived from an EMBL/GenBank/DDBJ whole genome shotgun (WGS) entry which is preliminary data.</text>
</comment>
<dbReference type="EMBL" id="JAAECE010000002">
    <property type="protein sequence ID" value="KAF1804458.1"/>
    <property type="molecule type" value="Genomic_DNA"/>
</dbReference>
<feature type="signal peptide" evidence="1">
    <location>
        <begin position="1"/>
        <end position="21"/>
    </location>
</feature>
<keyword evidence="1" id="KW-0732">Signal</keyword>
<name>A0A8H4BLM5_MUCCL</name>
<evidence type="ECO:0000313" key="2">
    <source>
        <dbReference type="EMBL" id="KAF1804458.1"/>
    </source>
</evidence>
<dbReference type="PANTHER" id="PTHR38360">
    <property type="entry name" value="OS03G0120000 PROTEIN"/>
    <property type="match status" value="1"/>
</dbReference>
<dbReference type="PANTHER" id="PTHR38360:SF1">
    <property type="entry name" value="F12P19.7"/>
    <property type="match status" value="1"/>
</dbReference>
<evidence type="ECO:0000313" key="3">
    <source>
        <dbReference type="Proteomes" id="UP000469890"/>
    </source>
</evidence>
<proteinExistence type="predicted"/>
<protein>
    <submittedName>
        <fullName evidence="2">Uncharacterized protein</fullName>
    </submittedName>
</protein>
<reference evidence="2 3" key="1">
    <citation type="submission" date="2019-09" db="EMBL/GenBank/DDBJ databases">
        <authorList>
            <consortium name="DOE Joint Genome Institute"/>
            <person name="Mondo S.J."/>
            <person name="Navarro-Mendoza M.I."/>
            <person name="Perez-Arques C."/>
            <person name="Panchal S."/>
            <person name="Nicolas F.E."/>
            <person name="Ganguly P."/>
            <person name="Pangilinan J."/>
            <person name="Grigoriev I."/>
            <person name="Heitman J."/>
            <person name="Sanya K."/>
            <person name="Garre V."/>
        </authorList>
    </citation>
    <scope>NUCLEOTIDE SEQUENCE [LARGE SCALE GENOMIC DNA]</scope>
    <source>
        <strain evidence="2 3">MU402</strain>
    </source>
</reference>
<dbReference type="Proteomes" id="UP000469890">
    <property type="component" value="Unassembled WGS sequence"/>
</dbReference>
<accession>A0A8H4BLM5</accession>
<feature type="chain" id="PRO_5034361871" evidence="1">
    <location>
        <begin position="22"/>
        <end position="379"/>
    </location>
</feature>
<gene>
    <name evidence="2" type="ORF">FB192DRAFT_1420138</name>
</gene>